<name>A0A9Q3EUG5_9BASI</name>
<evidence type="ECO:0000256" key="1">
    <source>
        <dbReference type="SAM" id="MobiDB-lite"/>
    </source>
</evidence>
<evidence type="ECO:0000313" key="3">
    <source>
        <dbReference type="EMBL" id="MBW0526237.1"/>
    </source>
</evidence>
<proteinExistence type="predicted"/>
<feature type="signal peptide" evidence="2">
    <location>
        <begin position="1"/>
        <end position="21"/>
    </location>
</feature>
<evidence type="ECO:0000313" key="4">
    <source>
        <dbReference type="Proteomes" id="UP000765509"/>
    </source>
</evidence>
<protein>
    <submittedName>
        <fullName evidence="3">Uncharacterized protein</fullName>
    </submittedName>
</protein>
<feature type="compositionally biased region" description="Basic and acidic residues" evidence="1">
    <location>
        <begin position="106"/>
        <end position="147"/>
    </location>
</feature>
<feature type="region of interest" description="Disordered" evidence="1">
    <location>
        <begin position="54"/>
        <end position="147"/>
    </location>
</feature>
<keyword evidence="4" id="KW-1185">Reference proteome</keyword>
<accession>A0A9Q3EUG5</accession>
<gene>
    <name evidence="3" type="ORF">O181_065952</name>
</gene>
<feature type="chain" id="PRO_5040482850" evidence="2">
    <location>
        <begin position="22"/>
        <end position="550"/>
    </location>
</feature>
<reference evidence="3" key="1">
    <citation type="submission" date="2021-03" db="EMBL/GenBank/DDBJ databases">
        <title>Draft genome sequence of rust myrtle Austropuccinia psidii MF-1, a brazilian biotype.</title>
        <authorList>
            <person name="Quecine M.C."/>
            <person name="Pachon D.M.R."/>
            <person name="Bonatelli M.L."/>
            <person name="Correr F.H."/>
            <person name="Franceschini L.M."/>
            <person name="Leite T.F."/>
            <person name="Margarido G.R.A."/>
            <person name="Almeida C.A."/>
            <person name="Ferrarezi J.A."/>
            <person name="Labate C.A."/>
        </authorList>
    </citation>
    <scope>NUCLEOTIDE SEQUENCE</scope>
    <source>
        <strain evidence="3">MF-1</strain>
    </source>
</reference>
<organism evidence="3 4">
    <name type="scientific">Austropuccinia psidii MF-1</name>
    <dbReference type="NCBI Taxonomy" id="1389203"/>
    <lineage>
        <taxon>Eukaryota</taxon>
        <taxon>Fungi</taxon>
        <taxon>Dikarya</taxon>
        <taxon>Basidiomycota</taxon>
        <taxon>Pucciniomycotina</taxon>
        <taxon>Pucciniomycetes</taxon>
        <taxon>Pucciniales</taxon>
        <taxon>Sphaerophragmiaceae</taxon>
        <taxon>Austropuccinia</taxon>
    </lineage>
</organism>
<comment type="caution">
    <text evidence="3">The sequence shown here is derived from an EMBL/GenBank/DDBJ whole genome shotgun (WGS) entry which is preliminary data.</text>
</comment>
<dbReference type="EMBL" id="AVOT02032468">
    <property type="protein sequence ID" value="MBW0526237.1"/>
    <property type="molecule type" value="Genomic_DNA"/>
</dbReference>
<dbReference type="AlphaFoldDB" id="A0A9Q3EUG5"/>
<keyword evidence="2" id="KW-0732">Signal</keyword>
<evidence type="ECO:0000256" key="2">
    <source>
        <dbReference type="SAM" id="SignalP"/>
    </source>
</evidence>
<feature type="compositionally biased region" description="Polar residues" evidence="1">
    <location>
        <begin position="61"/>
        <end position="85"/>
    </location>
</feature>
<dbReference type="Proteomes" id="UP000765509">
    <property type="component" value="Unassembled WGS sequence"/>
</dbReference>
<sequence length="550" mass="60724">MMRQLFIVVLASTAQIAPASSSPSLHKRMEAIKSGVIAASHGADVAGHGAGLAHETEEATKLTTSIAESSHSIGPTSASDISSRTHLAPIQHPPPAHEAQPVHEVPPTHEEPPPHQADPAHEEPLPHQADPVHESQPPHEVQPAHEVKPAHELEASHFPKPPLKPPPKPGFVARLISFVRRLFFKKPRGPPPASSAVSTLGDRLLPFSDEKSSQIFSKIVADLAGPKGAQYLTKETFQEMRAADQPEKFLTKIFRERLIQAGDFLHEISPAQREADAKLAKLRTDLAKYINLPSKSPLQKFEAFTQKIARYKIKKLQTDQADLVKSVSPKGTKAYLSHFLTLFGPAELLIPAGENVERVAQEWGMPSKDLQELIDVAPAARKAISELLNSADEAKAGSRIDIEPTEHVHKVALDLVHERLMAHFTTPEHVEEAMGKIRNSERSQALWLDAARPKNEFGEQLQLNEPLGYGRSGDNVAFSKLPWSKKYGLFPSTAATRQVNLAKDVALENVRTLYQHSVRAREIQQSLDQVFTPEAWSYFDKVSHQIKRQA</sequence>